<dbReference type="CDD" id="cd00754">
    <property type="entry name" value="Ubl_MoaD"/>
    <property type="match status" value="1"/>
</dbReference>
<dbReference type="InterPro" id="IPR012675">
    <property type="entry name" value="Beta-grasp_dom_sf"/>
</dbReference>
<keyword evidence="5" id="KW-1185">Reference proteome</keyword>
<evidence type="ECO:0000256" key="1">
    <source>
        <dbReference type="ARBA" id="ARBA00022741"/>
    </source>
</evidence>
<protein>
    <recommendedName>
        <fullName evidence="3">Molybdopterin synthase sulfur carrier subunit</fullName>
    </recommendedName>
</protein>
<keyword evidence="1" id="KW-0547">Nucleotide-binding</keyword>
<evidence type="ECO:0000256" key="3">
    <source>
        <dbReference type="ARBA" id="ARBA00024247"/>
    </source>
</evidence>
<reference evidence="5" key="1">
    <citation type="submission" date="2016-10" db="EMBL/GenBank/DDBJ databases">
        <authorList>
            <person name="Varghese N."/>
            <person name="Submissions S."/>
        </authorList>
    </citation>
    <scope>NUCLEOTIDE SEQUENCE [LARGE SCALE GENOMIC DNA]</scope>
    <source>
        <strain evidence="5">CGMCC 1.6763</strain>
    </source>
</reference>
<dbReference type="InterPro" id="IPR003749">
    <property type="entry name" value="ThiS/MoaD-like"/>
</dbReference>
<evidence type="ECO:0000313" key="5">
    <source>
        <dbReference type="Proteomes" id="UP000199200"/>
    </source>
</evidence>
<evidence type="ECO:0000313" key="4">
    <source>
        <dbReference type="EMBL" id="SEJ53732.1"/>
    </source>
</evidence>
<gene>
    <name evidence="4" type="ORF">SAMN04488127_2138</name>
</gene>
<comment type="similarity">
    <text evidence="2">Belongs to the MoaD family.</text>
</comment>
<dbReference type="Gene3D" id="3.10.20.30">
    <property type="match status" value="1"/>
</dbReference>
<dbReference type="OrthoDB" id="9801945at2"/>
<dbReference type="InterPro" id="IPR016155">
    <property type="entry name" value="Mopterin_synth/thiamin_S_b"/>
</dbReference>
<organism evidence="4 5">
    <name type="scientific">Bhargavaea ginsengi</name>
    <dbReference type="NCBI Taxonomy" id="426757"/>
    <lineage>
        <taxon>Bacteria</taxon>
        <taxon>Bacillati</taxon>
        <taxon>Bacillota</taxon>
        <taxon>Bacilli</taxon>
        <taxon>Bacillales</taxon>
        <taxon>Caryophanaceae</taxon>
        <taxon>Bhargavaea</taxon>
    </lineage>
</organism>
<dbReference type="GO" id="GO:1990133">
    <property type="term" value="C:molybdopterin adenylyltransferase complex"/>
    <property type="evidence" value="ECO:0007669"/>
    <property type="project" value="TreeGrafter"/>
</dbReference>
<dbReference type="Pfam" id="PF02597">
    <property type="entry name" value="ThiS"/>
    <property type="match status" value="1"/>
</dbReference>
<accession>A0A1H6ZVK5</accession>
<dbReference type="Proteomes" id="UP000199200">
    <property type="component" value="Unassembled WGS sequence"/>
</dbReference>
<dbReference type="RefSeq" id="WP_092053558.1">
    <property type="nucleotide sequence ID" value="NZ_FNZF01000003.1"/>
</dbReference>
<dbReference type="EMBL" id="FNZF01000003">
    <property type="protein sequence ID" value="SEJ53732.1"/>
    <property type="molecule type" value="Genomic_DNA"/>
</dbReference>
<dbReference type="GO" id="GO:0006777">
    <property type="term" value="P:Mo-molybdopterin cofactor biosynthetic process"/>
    <property type="evidence" value="ECO:0007669"/>
    <property type="project" value="InterPro"/>
</dbReference>
<sequence>MINLLYFAGIRDLTGVPEEKAPLAGRTVGELLEWAEEKYPGIRGGGARVAVNEEYALDGDVLEEGDTAAFIPPVSGG</sequence>
<dbReference type="PANTHER" id="PTHR33359">
    <property type="entry name" value="MOLYBDOPTERIN SYNTHASE SULFUR CARRIER SUBUNIT"/>
    <property type="match status" value="1"/>
</dbReference>
<dbReference type="PANTHER" id="PTHR33359:SF1">
    <property type="entry name" value="MOLYBDOPTERIN SYNTHASE SULFUR CARRIER SUBUNIT"/>
    <property type="match status" value="1"/>
</dbReference>
<evidence type="ECO:0000256" key="2">
    <source>
        <dbReference type="ARBA" id="ARBA00024200"/>
    </source>
</evidence>
<dbReference type="SUPFAM" id="SSF54285">
    <property type="entry name" value="MoaD/ThiS"/>
    <property type="match status" value="1"/>
</dbReference>
<dbReference type="GO" id="GO:0000166">
    <property type="term" value="F:nucleotide binding"/>
    <property type="evidence" value="ECO:0007669"/>
    <property type="project" value="UniProtKB-KW"/>
</dbReference>
<dbReference type="UniPathway" id="UPA00344"/>
<dbReference type="STRING" id="426757.SAMN04488127_2138"/>
<proteinExistence type="inferred from homology"/>
<dbReference type="InterPro" id="IPR044672">
    <property type="entry name" value="MOCS2A"/>
</dbReference>
<dbReference type="AlphaFoldDB" id="A0A1H6ZVK5"/>
<dbReference type="NCBIfam" id="TIGR01682">
    <property type="entry name" value="moaD"/>
    <property type="match status" value="1"/>
</dbReference>
<name>A0A1H6ZVK5_9BACL</name>